<evidence type="ECO:0000256" key="1">
    <source>
        <dbReference type="ARBA" id="ARBA00007953"/>
    </source>
</evidence>
<comment type="function">
    <text evidence="4">Responsible for synthesis of pseudouridine from uracil-13 in transfer RNAs.</text>
</comment>
<dbReference type="InterPro" id="IPR020119">
    <property type="entry name" value="PsdUridine_synth_TruD_CS"/>
</dbReference>
<feature type="active site" description="Nucleophile" evidence="4">
    <location>
        <position position="67"/>
    </location>
</feature>
<dbReference type="GO" id="GO:0160150">
    <property type="term" value="F:tRNA pseudouridine(13) synthase activity"/>
    <property type="evidence" value="ECO:0007669"/>
    <property type="project" value="UniProtKB-EC"/>
</dbReference>
<dbReference type="Gene3D" id="3.30.2350.20">
    <property type="entry name" value="TruD, catalytic domain"/>
    <property type="match status" value="2"/>
</dbReference>
<dbReference type="EMBL" id="RBIE01000005">
    <property type="protein sequence ID" value="RKQ60323.1"/>
    <property type="molecule type" value="Genomic_DNA"/>
</dbReference>
<comment type="catalytic activity">
    <reaction evidence="4">
        <text>uridine(13) in tRNA = pseudouridine(13) in tRNA</text>
        <dbReference type="Rhea" id="RHEA:42540"/>
        <dbReference type="Rhea" id="RHEA-COMP:10105"/>
        <dbReference type="Rhea" id="RHEA-COMP:10106"/>
        <dbReference type="ChEBI" id="CHEBI:65314"/>
        <dbReference type="ChEBI" id="CHEBI:65315"/>
        <dbReference type="EC" id="5.4.99.27"/>
    </reaction>
</comment>
<reference evidence="6 7" key="1">
    <citation type="submission" date="2018-10" db="EMBL/GenBank/DDBJ databases">
        <title>Genomic Encyclopedia of Type Strains, Phase IV (KMG-IV): sequencing the most valuable type-strain genomes for metagenomic binning, comparative biology and taxonomic classification.</title>
        <authorList>
            <person name="Goeker M."/>
        </authorList>
    </citation>
    <scope>NUCLEOTIDE SEQUENCE [LARGE SCALE GENOMIC DNA]</scope>
    <source>
        <strain evidence="6 7">DSM 15521</strain>
    </source>
</reference>
<name>A0A420W5H6_9BACT</name>
<dbReference type="InterPro" id="IPR001656">
    <property type="entry name" value="PsdUridine_synth_TruD"/>
</dbReference>
<comment type="similarity">
    <text evidence="1 4">Belongs to the pseudouridine synthase TruD family.</text>
</comment>
<dbReference type="InterPro" id="IPR011760">
    <property type="entry name" value="PsdUridine_synth_TruD_insert"/>
</dbReference>
<keyword evidence="7" id="KW-1185">Reference proteome</keyword>
<gene>
    <name evidence="4" type="primary">truD</name>
    <name evidence="6" type="ORF">C7457_1578</name>
</gene>
<keyword evidence="3 4" id="KW-0413">Isomerase</keyword>
<sequence>MKLYSKIKTRPEDFVVEEVPLLKPEDEGKYHLLELKKRDVSTLEALRIISRLEKIPLKDIGFAGLKDRYAVTTQYLTVPVEYSLEESCYKIVRNRWVKVDKVNFDKEMGFCIKPIGKVNRPLGLGDLKGNKFTVVVRNFEKNLRERFYRNYEVVRRYGFPNYFGEQRFGSVKSRDDFVLRYLLRGDFDGALKSYFFGKSQIDFWGDWKKLYKTLSPALEEYEKDLIRGLMRGLTPEKAFRILPKNVRLMFNFAFQSFLWNEFLREYVEEKYPFVRVPFINKWKLSYFLEVYDVDYLIQLQIPYTGREFRVNDEVLKGIMKKVFRKYGIKEEWFDKEVGGIIVMTDGLRKAVVFPEGFKILEKTKRSMKLTFTLPPGSYATVLLRFLLKGKI</sequence>
<dbReference type="GO" id="GO:0031119">
    <property type="term" value="P:tRNA pseudouridine synthesis"/>
    <property type="evidence" value="ECO:0007669"/>
    <property type="project" value="UniProtKB-UniRule"/>
</dbReference>
<dbReference type="Pfam" id="PF01142">
    <property type="entry name" value="TruD"/>
    <property type="match status" value="2"/>
</dbReference>
<evidence type="ECO:0000259" key="5">
    <source>
        <dbReference type="PROSITE" id="PS50984"/>
    </source>
</evidence>
<comment type="caution">
    <text evidence="6">The sequence shown here is derived from an EMBL/GenBank/DDBJ whole genome shotgun (WGS) entry which is preliminary data.</text>
</comment>
<evidence type="ECO:0000256" key="2">
    <source>
        <dbReference type="ARBA" id="ARBA00022694"/>
    </source>
</evidence>
<dbReference type="OrthoDB" id="1550679at2"/>
<keyword evidence="2 4" id="KW-0819">tRNA processing</keyword>
<proteinExistence type="inferred from homology"/>
<dbReference type="InterPro" id="IPR042214">
    <property type="entry name" value="TruD_catalytic"/>
</dbReference>
<dbReference type="PANTHER" id="PTHR13326:SF21">
    <property type="entry name" value="PSEUDOURIDYLATE SYNTHASE PUS7L"/>
    <property type="match status" value="1"/>
</dbReference>
<evidence type="ECO:0000313" key="7">
    <source>
        <dbReference type="Proteomes" id="UP000280881"/>
    </source>
</evidence>
<dbReference type="PANTHER" id="PTHR13326">
    <property type="entry name" value="TRNA PSEUDOURIDINE SYNTHASE D"/>
    <property type="match status" value="1"/>
</dbReference>
<protein>
    <recommendedName>
        <fullName evidence="4">tRNA pseudouridine synthase D</fullName>
        <ecNumber evidence="4">5.4.99.27</ecNumber>
    </recommendedName>
    <alternativeName>
        <fullName evidence="4">tRNA pseudouridine(13) synthase</fullName>
    </alternativeName>
    <alternativeName>
        <fullName evidence="4">tRNA pseudouridylate synthase D</fullName>
    </alternativeName>
    <alternativeName>
        <fullName evidence="4">tRNA-uridine isomerase D</fullName>
    </alternativeName>
</protein>
<accession>A0A420W5H6</accession>
<feature type="domain" description="TRUD" evidence="5">
    <location>
        <begin position="158"/>
        <end position="353"/>
    </location>
</feature>
<dbReference type="Proteomes" id="UP000280881">
    <property type="component" value="Unassembled WGS sequence"/>
</dbReference>
<dbReference type="GO" id="GO:0003723">
    <property type="term" value="F:RNA binding"/>
    <property type="evidence" value="ECO:0007669"/>
    <property type="project" value="InterPro"/>
</dbReference>
<dbReference type="NCBIfam" id="TIGR00094">
    <property type="entry name" value="tRNA_TruD_broad"/>
    <property type="match status" value="1"/>
</dbReference>
<dbReference type="PIRSF" id="PIRSF037016">
    <property type="entry name" value="Pseudouridin_synth_euk_prd"/>
    <property type="match status" value="1"/>
</dbReference>
<dbReference type="HAMAP" id="MF_01082">
    <property type="entry name" value="TruD"/>
    <property type="match status" value="1"/>
</dbReference>
<organism evidence="6 7">
    <name type="scientific">Thermovibrio guaymasensis</name>
    <dbReference type="NCBI Taxonomy" id="240167"/>
    <lineage>
        <taxon>Bacteria</taxon>
        <taxon>Pseudomonadati</taxon>
        <taxon>Aquificota</taxon>
        <taxon>Aquificia</taxon>
        <taxon>Desulfurobacteriales</taxon>
        <taxon>Desulfurobacteriaceae</taxon>
        <taxon>Thermovibrio</taxon>
    </lineage>
</organism>
<dbReference type="EC" id="5.4.99.27" evidence="4"/>
<dbReference type="SUPFAM" id="SSF55120">
    <property type="entry name" value="Pseudouridine synthase"/>
    <property type="match status" value="1"/>
</dbReference>
<dbReference type="PROSITE" id="PS50984">
    <property type="entry name" value="TRUD"/>
    <property type="match status" value="1"/>
</dbReference>
<evidence type="ECO:0000256" key="3">
    <source>
        <dbReference type="ARBA" id="ARBA00023235"/>
    </source>
</evidence>
<dbReference type="AlphaFoldDB" id="A0A420W5H6"/>
<evidence type="ECO:0000313" key="6">
    <source>
        <dbReference type="EMBL" id="RKQ60323.1"/>
    </source>
</evidence>
<dbReference type="PROSITE" id="PS01268">
    <property type="entry name" value="UPF0024"/>
    <property type="match status" value="1"/>
</dbReference>
<evidence type="ECO:0000256" key="4">
    <source>
        <dbReference type="HAMAP-Rule" id="MF_01082"/>
    </source>
</evidence>
<dbReference type="InterPro" id="IPR020103">
    <property type="entry name" value="PsdUridine_synth_cat_dom_sf"/>
</dbReference>
<dbReference type="RefSeq" id="WP_121171775.1">
    <property type="nucleotide sequence ID" value="NZ_RBIE01000005.1"/>
</dbReference>